<evidence type="ECO:0000256" key="5">
    <source>
        <dbReference type="HAMAP-Rule" id="MF_00378"/>
    </source>
</evidence>
<evidence type="ECO:0000256" key="3">
    <source>
        <dbReference type="ARBA" id="ARBA00022801"/>
    </source>
</evidence>
<dbReference type="InterPro" id="IPR020579">
    <property type="entry name" value="Exonuc_VII_lsu_C"/>
</dbReference>
<keyword evidence="4 5" id="KW-0269">Exonuclease</keyword>
<accession>A0A194ADC0</accession>
<evidence type="ECO:0000313" key="10">
    <source>
        <dbReference type="Proteomes" id="UP000095200"/>
    </source>
</evidence>
<keyword evidence="2 5" id="KW-0540">Nuclease</keyword>
<dbReference type="Pfam" id="PF02601">
    <property type="entry name" value="Exonuc_VII_L"/>
    <property type="match status" value="1"/>
</dbReference>
<gene>
    <name evidence="5" type="primary">xseA</name>
    <name evidence="9" type="ORF">DPF_0788</name>
</gene>
<dbReference type="GO" id="GO:0005737">
    <property type="term" value="C:cytoplasm"/>
    <property type="evidence" value="ECO:0007669"/>
    <property type="project" value="UniProtKB-SubCell"/>
</dbReference>
<dbReference type="STRING" id="1592317.DPF_0788"/>
<dbReference type="CDD" id="cd04489">
    <property type="entry name" value="ExoVII_LU_OBF"/>
    <property type="match status" value="1"/>
</dbReference>
<organism evidence="9 10">
    <name type="scientific">Desulfoplanes formicivorans</name>
    <dbReference type="NCBI Taxonomy" id="1592317"/>
    <lineage>
        <taxon>Bacteria</taxon>
        <taxon>Pseudomonadati</taxon>
        <taxon>Thermodesulfobacteriota</taxon>
        <taxon>Desulfovibrionia</taxon>
        <taxon>Desulfovibrionales</taxon>
        <taxon>Desulfoplanaceae</taxon>
        <taxon>Desulfoplanes</taxon>
    </lineage>
</organism>
<evidence type="ECO:0000256" key="4">
    <source>
        <dbReference type="ARBA" id="ARBA00022839"/>
    </source>
</evidence>
<comment type="catalytic activity">
    <reaction evidence="5 6">
        <text>Exonucleolytic cleavage in either 5'- to 3'- or 3'- to 5'-direction to yield nucleoside 5'-phosphates.</text>
        <dbReference type="EC" id="3.1.11.6"/>
    </reaction>
</comment>
<feature type="domain" description="Exonuclease VII large subunit C-terminal" evidence="7">
    <location>
        <begin position="140"/>
        <end position="454"/>
    </location>
</feature>
<comment type="subunit">
    <text evidence="5">Heterooligomer composed of large and small subunits.</text>
</comment>
<dbReference type="PANTHER" id="PTHR30008:SF0">
    <property type="entry name" value="EXODEOXYRIBONUCLEASE 7 LARGE SUBUNIT"/>
    <property type="match status" value="1"/>
</dbReference>
<evidence type="ECO:0000259" key="8">
    <source>
        <dbReference type="Pfam" id="PF13742"/>
    </source>
</evidence>
<evidence type="ECO:0000259" key="7">
    <source>
        <dbReference type="Pfam" id="PF02601"/>
    </source>
</evidence>
<dbReference type="Proteomes" id="UP000095200">
    <property type="component" value="Unassembled WGS sequence"/>
</dbReference>
<reference evidence="10" key="1">
    <citation type="submission" date="2016-06" db="EMBL/GenBank/DDBJ databases">
        <title>Draft genome sequence of Desulfoplanes formicivorans strain Pf12B.</title>
        <authorList>
            <person name="Watanabe M."/>
            <person name="Kojima H."/>
            <person name="Fukui M."/>
        </authorList>
    </citation>
    <scope>NUCLEOTIDE SEQUENCE [LARGE SCALE GENOMIC DNA]</scope>
    <source>
        <strain evidence="10">Pf12B</strain>
    </source>
</reference>
<sequence>MVQIFTVTGITEAVAHTLQAEFPFVWVRGQVTNLARPGSGHIYFSLKDHNASLAVVWFKSNQQGTMPSSGERVDPLTGEVLSGRGLVLQEGMDILVAGRIQVYAPRGTYQLVAELVQEQGVGDLHLAFEALKQKLAGQGYFDPGRKQTLPKHVRRVAVVTAPGGAAIRDFVKIARSRGLGGQIRVYPSLVQGDKAPESIIHAMDRVVADDWADILVLIRGGGSIEDLWAFNDESVATAIFSSPLPVVCGVGHEVDTTIADLVADVRAATPTHAAQIIWPERETMMQGLDELSIRLSRAMNQLISGFEARLGHQEKGLDWLSPETRINRIMDQVNHAILGLKQAGTQWMARKSDLLIREATRLCTALGPGFWRMHEHSLLTQGDRLALHGQGFVEAKMAQTRVVQTRLQGLDPHAPLQRGYCLVRKEDGSFVRDQGEVAPDELVEILPARGRIVARVVDHQPAKKG</sequence>
<keyword evidence="10" id="KW-1185">Reference proteome</keyword>
<dbReference type="PANTHER" id="PTHR30008">
    <property type="entry name" value="EXODEOXYRIBONUCLEASE 7 LARGE SUBUNIT"/>
    <property type="match status" value="1"/>
</dbReference>
<keyword evidence="3 5" id="KW-0378">Hydrolase</keyword>
<comment type="function">
    <text evidence="5">Bidirectionally degrades single-stranded DNA into large acid-insoluble oligonucleotides, which are then degraded further into small acid-soluble oligonucleotides.</text>
</comment>
<dbReference type="OrthoDB" id="9802795at2"/>
<dbReference type="InterPro" id="IPR025824">
    <property type="entry name" value="OB-fold_nuc-bd_dom"/>
</dbReference>
<dbReference type="InterPro" id="IPR003753">
    <property type="entry name" value="Exonuc_VII_L"/>
</dbReference>
<evidence type="ECO:0000313" key="9">
    <source>
        <dbReference type="EMBL" id="GAU08087.1"/>
    </source>
</evidence>
<dbReference type="RefSeq" id="WP_069857591.1">
    <property type="nucleotide sequence ID" value="NZ_BDFE01000009.1"/>
</dbReference>
<evidence type="ECO:0000256" key="6">
    <source>
        <dbReference type="RuleBase" id="RU004355"/>
    </source>
</evidence>
<dbReference type="EC" id="3.1.11.6" evidence="5"/>
<evidence type="ECO:0000256" key="1">
    <source>
        <dbReference type="ARBA" id="ARBA00022490"/>
    </source>
</evidence>
<dbReference type="AlphaFoldDB" id="A0A194ADC0"/>
<feature type="domain" description="OB-fold nucleic acid binding" evidence="8">
    <location>
        <begin position="5"/>
        <end position="116"/>
    </location>
</feature>
<dbReference type="EMBL" id="BDFE01000009">
    <property type="protein sequence ID" value="GAU08087.1"/>
    <property type="molecule type" value="Genomic_DNA"/>
</dbReference>
<dbReference type="Pfam" id="PF13742">
    <property type="entry name" value="tRNA_anti_2"/>
    <property type="match status" value="1"/>
</dbReference>
<evidence type="ECO:0000256" key="2">
    <source>
        <dbReference type="ARBA" id="ARBA00022722"/>
    </source>
</evidence>
<dbReference type="GO" id="GO:0003676">
    <property type="term" value="F:nucleic acid binding"/>
    <property type="evidence" value="ECO:0007669"/>
    <property type="project" value="InterPro"/>
</dbReference>
<dbReference type="NCBIfam" id="TIGR00237">
    <property type="entry name" value="xseA"/>
    <property type="match status" value="1"/>
</dbReference>
<keyword evidence="1 5" id="KW-0963">Cytoplasm</keyword>
<dbReference type="GO" id="GO:0008855">
    <property type="term" value="F:exodeoxyribonuclease VII activity"/>
    <property type="evidence" value="ECO:0007669"/>
    <property type="project" value="UniProtKB-UniRule"/>
</dbReference>
<name>A0A194ADC0_9BACT</name>
<dbReference type="GO" id="GO:0009318">
    <property type="term" value="C:exodeoxyribonuclease VII complex"/>
    <property type="evidence" value="ECO:0007669"/>
    <property type="project" value="UniProtKB-UniRule"/>
</dbReference>
<protein>
    <recommendedName>
        <fullName evidence="5">Exodeoxyribonuclease 7 large subunit</fullName>
        <ecNumber evidence="5">3.1.11.6</ecNumber>
    </recommendedName>
    <alternativeName>
        <fullName evidence="5">Exodeoxyribonuclease VII large subunit</fullName>
        <shortName evidence="5">Exonuclease VII large subunit</shortName>
    </alternativeName>
</protein>
<dbReference type="HAMAP" id="MF_00378">
    <property type="entry name" value="Exonuc_7_L"/>
    <property type="match status" value="1"/>
</dbReference>
<dbReference type="GO" id="GO:0006308">
    <property type="term" value="P:DNA catabolic process"/>
    <property type="evidence" value="ECO:0007669"/>
    <property type="project" value="UniProtKB-UniRule"/>
</dbReference>
<comment type="caution">
    <text evidence="9">The sequence shown here is derived from an EMBL/GenBank/DDBJ whole genome shotgun (WGS) entry which is preliminary data.</text>
</comment>
<comment type="subcellular location">
    <subcellularLocation>
        <location evidence="5 6">Cytoplasm</location>
    </subcellularLocation>
</comment>
<comment type="similarity">
    <text evidence="5 6">Belongs to the XseA family.</text>
</comment>
<proteinExistence type="inferred from homology"/>